<reference evidence="1 2" key="1">
    <citation type="submission" date="2017-10" db="EMBL/GenBank/DDBJ databases">
        <title>Genomics of the genus Arcobacter.</title>
        <authorList>
            <person name="Perez-Cataluna A."/>
            <person name="Figueras M.J."/>
        </authorList>
    </citation>
    <scope>NUCLEOTIDE SEQUENCE [LARGE SCALE GENOMIC DNA]</scope>
    <source>
        <strain evidence="1 2">F26</strain>
    </source>
</reference>
<dbReference type="OrthoDB" id="5373271at2"/>
<dbReference type="Proteomes" id="UP000290870">
    <property type="component" value="Unassembled WGS sequence"/>
</dbReference>
<evidence type="ECO:0000313" key="1">
    <source>
        <dbReference type="EMBL" id="RXJ84795.1"/>
    </source>
</evidence>
<evidence type="ECO:0000313" key="2">
    <source>
        <dbReference type="Proteomes" id="UP000290870"/>
    </source>
</evidence>
<accession>A0A4V1LVP3</accession>
<dbReference type="AlphaFoldDB" id="A0A4V1LVP3"/>
<name>A0A4V1LVP3_9BACT</name>
<dbReference type="EMBL" id="PDJZ01000004">
    <property type="protein sequence ID" value="RXJ84795.1"/>
    <property type="molecule type" value="Genomic_DNA"/>
</dbReference>
<protein>
    <recommendedName>
        <fullName evidence="3">Lipoprotein</fullName>
    </recommendedName>
</protein>
<dbReference type="PROSITE" id="PS51257">
    <property type="entry name" value="PROKAR_LIPOPROTEIN"/>
    <property type="match status" value="1"/>
</dbReference>
<comment type="caution">
    <text evidence="1">The sequence shown here is derived from an EMBL/GenBank/DDBJ whole genome shotgun (WGS) entry which is preliminary data.</text>
</comment>
<evidence type="ECO:0008006" key="3">
    <source>
        <dbReference type="Google" id="ProtNLM"/>
    </source>
</evidence>
<proteinExistence type="predicted"/>
<dbReference type="RefSeq" id="WP_128986257.1">
    <property type="nucleotide sequence ID" value="NZ_PDJZ01000004.1"/>
</dbReference>
<sequence>MFKSLVFFIILIFFTSCGDKNSAFRYFDKEDIETNSVQFTKKSDILKNNEVEIIFISTYLNKVDDKFIDNENEIFLVSLFFTNLEEQDINKNGYKFLLNKKEANFVEKIEKNDERYKNLMMKNHWGNYYLVKFDAVNGVKLSLELFDSKSSKGLLNFEK</sequence>
<gene>
    <name evidence="1" type="ORF">CRU90_05405</name>
</gene>
<organism evidence="1 2">
    <name type="scientific">Arcobacter cloacae</name>
    <dbReference type="NCBI Taxonomy" id="1054034"/>
    <lineage>
        <taxon>Bacteria</taxon>
        <taxon>Pseudomonadati</taxon>
        <taxon>Campylobacterota</taxon>
        <taxon>Epsilonproteobacteria</taxon>
        <taxon>Campylobacterales</taxon>
        <taxon>Arcobacteraceae</taxon>
        <taxon>Arcobacter</taxon>
    </lineage>
</organism>